<gene>
    <name evidence="1" type="ORF">N308_15710</name>
</gene>
<proteinExistence type="predicted"/>
<dbReference type="AlphaFoldDB" id="A0A093H8Q9"/>
<dbReference type="EMBL" id="KL206025">
    <property type="protein sequence ID" value="KFV78081.1"/>
    <property type="molecule type" value="Genomic_DNA"/>
</dbReference>
<feature type="non-terminal residue" evidence="1">
    <location>
        <position position="55"/>
    </location>
</feature>
<name>A0A093H8Q9_STRCA</name>
<accession>A0A093H8Q9</accession>
<evidence type="ECO:0008006" key="3">
    <source>
        <dbReference type="Google" id="ProtNLM"/>
    </source>
</evidence>
<protein>
    <recommendedName>
        <fullName evidence="3">Nidogen G2 beta-barrel domain-containing protein</fullName>
    </recommendedName>
</protein>
<organism evidence="1 2">
    <name type="scientific">Struthio camelus australis</name>
    <dbReference type="NCBI Taxonomy" id="441894"/>
    <lineage>
        <taxon>Eukaryota</taxon>
        <taxon>Metazoa</taxon>
        <taxon>Chordata</taxon>
        <taxon>Craniata</taxon>
        <taxon>Vertebrata</taxon>
        <taxon>Euteleostomi</taxon>
        <taxon>Archelosauria</taxon>
        <taxon>Archosauria</taxon>
        <taxon>Dinosauria</taxon>
        <taxon>Saurischia</taxon>
        <taxon>Theropoda</taxon>
        <taxon>Coelurosauria</taxon>
        <taxon>Aves</taxon>
        <taxon>Palaeognathae</taxon>
        <taxon>Struthioniformes</taxon>
        <taxon>Struthionidae</taxon>
        <taxon>Struthio</taxon>
    </lineage>
</organism>
<sequence length="55" mass="6440">NGPKLKQRKFHLSLRKKIFMVRVVRLWNRLPREVVESLSLEAVKTRLDAVLGSLL</sequence>
<feature type="non-terminal residue" evidence="1">
    <location>
        <position position="1"/>
    </location>
</feature>
<keyword evidence="2" id="KW-1185">Reference proteome</keyword>
<dbReference type="Proteomes" id="UP000053584">
    <property type="component" value="Unassembled WGS sequence"/>
</dbReference>
<evidence type="ECO:0000313" key="2">
    <source>
        <dbReference type="Proteomes" id="UP000053584"/>
    </source>
</evidence>
<reference evidence="1 2" key="1">
    <citation type="submission" date="2014-04" db="EMBL/GenBank/DDBJ databases">
        <title>Genome evolution of avian class.</title>
        <authorList>
            <person name="Zhang G."/>
            <person name="Li C."/>
        </authorList>
    </citation>
    <scope>NUCLEOTIDE SEQUENCE [LARGE SCALE GENOMIC DNA]</scope>
    <source>
        <strain evidence="1">BGI_N308</strain>
    </source>
</reference>
<evidence type="ECO:0000313" key="1">
    <source>
        <dbReference type="EMBL" id="KFV78081.1"/>
    </source>
</evidence>